<protein>
    <submittedName>
        <fullName evidence="1">Uncharacterized protein</fullName>
    </submittedName>
</protein>
<reference evidence="1 2" key="1">
    <citation type="journal article" date="2020" name="Cell Host Microbe">
        <title>Functional and Genomic Variation between Human-Derived Isolates of Lachnospiraceae Reveals Inter- and Intra-Species Diversity.</title>
        <authorList>
            <person name="Sorbara M.T."/>
            <person name="Littmann E.R."/>
            <person name="Fontana E."/>
            <person name="Moody T.U."/>
            <person name="Kohout C.E."/>
            <person name="Gjonbalaj M."/>
            <person name="Eaton V."/>
            <person name="Seok R."/>
            <person name="Leiner I.M."/>
            <person name="Pamer E.G."/>
        </authorList>
    </citation>
    <scope>NUCLEOTIDE SEQUENCE [LARGE SCALE GENOMIC DNA]</scope>
    <source>
        <strain evidence="1 2">MSK.17.74</strain>
    </source>
</reference>
<proteinExistence type="predicted"/>
<gene>
    <name evidence="1" type="ORF">G5B17_17225</name>
</gene>
<name>A0ABX2HAK1_9FIRM</name>
<dbReference type="EMBL" id="JAAITS010000060">
    <property type="protein sequence ID" value="NSG87108.1"/>
    <property type="molecule type" value="Genomic_DNA"/>
</dbReference>
<comment type="caution">
    <text evidence="1">The sequence shown here is derived from an EMBL/GenBank/DDBJ whole genome shotgun (WGS) entry which is preliminary data.</text>
</comment>
<evidence type="ECO:0000313" key="2">
    <source>
        <dbReference type="Proteomes" id="UP001644719"/>
    </source>
</evidence>
<accession>A0ABX2HAK1</accession>
<dbReference type="Proteomes" id="UP001644719">
    <property type="component" value="Unassembled WGS sequence"/>
</dbReference>
<keyword evidence="2" id="KW-1185">Reference proteome</keyword>
<organism evidence="1 2">
    <name type="scientific">Blautia faecis</name>
    <dbReference type="NCBI Taxonomy" id="871665"/>
    <lineage>
        <taxon>Bacteria</taxon>
        <taxon>Bacillati</taxon>
        <taxon>Bacillota</taxon>
        <taxon>Clostridia</taxon>
        <taxon>Lachnospirales</taxon>
        <taxon>Lachnospiraceae</taxon>
        <taxon>Blautia</taxon>
    </lineage>
</organism>
<sequence>MRLLKKYFNRENKFSLKERFNMVMTVVTCFFMGVMGENGRGVQGIKGLIGGIGGLAVRMNGWLSVVTGWELGAHEAHGIYEKGIVGRFFQGKMLEGIDVVKRGQALVERAGLRGRRGNRIRDVSHEKGLPCMERWVCRGSP</sequence>
<dbReference type="RefSeq" id="WP_148463434.1">
    <property type="nucleotide sequence ID" value="NZ_JAAITS010000060.1"/>
</dbReference>
<evidence type="ECO:0000313" key="1">
    <source>
        <dbReference type="EMBL" id="NSG87108.1"/>
    </source>
</evidence>